<reference evidence="1 2" key="1">
    <citation type="submission" date="2017-10" db="EMBL/GenBank/DDBJ databases">
        <title>Sequencing the genomes of 1000 actinobacteria strains.</title>
        <authorList>
            <person name="Klenk H.-P."/>
        </authorList>
    </citation>
    <scope>NUCLEOTIDE SEQUENCE [LARGE SCALE GENOMIC DNA]</scope>
    <source>
        <strain evidence="1 2">DSM 15597</strain>
    </source>
</reference>
<comment type="caution">
    <text evidence="1">The sequence shown here is derived from an EMBL/GenBank/DDBJ whole genome shotgun (WGS) entry which is preliminary data.</text>
</comment>
<dbReference type="AlphaFoldDB" id="A0A2A9CS83"/>
<evidence type="ECO:0000313" key="2">
    <source>
        <dbReference type="Proteomes" id="UP000226079"/>
    </source>
</evidence>
<dbReference type="EMBL" id="PDJC01000001">
    <property type="protein sequence ID" value="PFG17228.1"/>
    <property type="molecule type" value="Genomic_DNA"/>
</dbReference>
<dbReference type="Proteomes" id="UP000226079">
    <property type="component" value="Unassembled WGS sequence"/>
</dbReference>
<keyword evidence="2" id="KW-1185">Reference proteome</keyword>
<protein>
    <submittedName>
        <fullName evidence="1">Uncharacterized protein</fullName>
    </submittedName>
</protein>
<sequence>MTESDIGDTLAPKSEQLDAVDLADGPRVFTITECRTTKGQEQPTTIRFAEFPRPWKPGKNQRRVLAFCWGGKGALYVGRRVELYCDMNVLYAGEKVGGIRIRALSHIDGPMDAPIIPTRGKGGTWHVEPLSEAAAPAAKPTEPTPQQVAECTDVDELRNLYRAARTDETKALIKDRVAALEADRRLVPEGVLPIEGGAA</sequence>
<proteinExistence type="predicted"/>
<organism evidence="1 2">
    <name type="scientific">Propionicimonas paludicola</name>
    <dbReference type="NCBI Taxonomy" id="185243"/>
    <lineage>
        <taxon>Bacteria</taxon>
        <taxon>Bacillati</taxon>
        <taxon>Actinomycetota</taxon>
        <taxon>Actinomycetes</taxon>
        <taxon>Propionibacteriales</taxon>
        <taxon>Nocardioidaceae</taxon>
        <taxon>Propionicimonas</taxon>
    </lineage>
</organism>
<dbReference type="OrthoDB" id="4541095at2"/>
<name>A0A2A9CS83_9ACTN</name>
<evidence type="ECO:0000313" key="1">
    <source>
        <dbReference type="EMBL" id="PFG17228.1"/>
    </source>
</evidence>
<accession>A0A2A9CS83</accession>
<gene>
    <name evidence="1" type="ORF">ATK74_1791</name>
</gene>
<dbReference type="RefSeq" id="WP_098460678.1">
    <property type="nucleotide sequence ID" value="NZ_PDJC01000001.1"/>
</dbReference>